<gene>
    <name evidence="1" type="ORF">PAXINDRAFT_103944</name>
</gene>
<organism evidence="1 2">
    <name type="scientific">Paxillus involutus ATCC 200175</name>
    <dbReference type="NCBI Taxonomy" id="664439"/>
    <lineage>
        <taxon>Eukaryota</taxon>
        <taxon>Fungi</taxon>
        <taxon>Dikarya</taxon>
        <taxon>Basidiomycota</taxon>
        <taxon>Agaricomycotina</taxon>
        <taxon>Agaricomycetes</taxon>
        <taxon>Agaricomycetidae</taxon>
        <taxon>Boletales</taxon>
        <taxon>Paxilineae</taxon>
        <taxon>Paxillaceae</taxon>
        <taxon>Paxillus</taxon>
    </lineage>
</organism>
<dbReference type="EMBL" id="KN821329">
    <property type="protein sequence ID" value="KIJ05007.1"/>
    <property type="molecule type" value="Genomic_DNA"/>
</dbReference>
<evidence type="ECO:0000313" key="1">
    <source>
        <dbReference type="EMBL" id="KIJ05007.1"/>
    </source>
</evidence>
<accession>A0A0C9T9V3</accession>
<proteinExistence type="predicted"/>
<reference evidence="1 2" key="1">
    <citation type="submission" date="2014-06" db="EMBL/GenBank/DDBJ databases">
        <authorList>
            <consortium name="DOE Joint Genome Institute"/>
            <person name="Kuo A."/>
            <person name="Kohler A."/>
            <person name="Nagy L.G."/>
            <person name="Floudas D."/>
            <person name="Copeland A."/>
            <person name="Barry K.W."/>
            <person name="Cichocki N."/>
            <person name="Veneault-Fourrey C."/>
            <person name="LaButti K."/>
            <person name="Lindquist E.A."/>
            <person name="Lipzen A."/>
            <person name="Lundell T."/>
            <person name="Morin E."/>
            <person name="Murat C."/>
            <person name="Sun H."/>
            <person name="Tunlid A."/>
            <person name="Henrissat B."/>
            <person name="Grigoriev I.V."/>
            <person name="Hibbett D.S."/>
            <person name="Martin F."/>
            <person name="Nordberg H.P."/>
            <person name="Cantor M.N."/>
            <person name="Hua S.X."/>
        </authorList>
    </citation>
    <scope>NUCLEOTIDE SEQUENCE [LARGE SCALE GENOMIC DNA]</scope>
    <source>
        <strain evidence="1 2">ATCC 200175</strain>
    </source>
</reference>
<dbReference type="HOGENOM" id="CLU_2469738_0_0_1"/>
<sequence length="88" mass="9677">MASKFKSSSISVDPQGLRLLELFSKASKSKVRTSFTDCIDIGRGQAPNPPALKLAARRSQIGFPNITDPDQAMQDERADFFCSDAELR</sequence>
<reference evidence="2" key="2">
    <citation type="submission" date="2015-01" db="EMBL/GenBank/DDBJ databases">
        <title>Evolutionary Origins and Diversification of the Mycorrhizal Mutualists.</title>
        <authorList>
            <consortium name="DOE Joint Genome Institute"/>
            <consortium name="Mycorrhizal Genomics Consortium"/>
            <person name="Kohler A."/>
            <person name="Kuo A."/>
            <person name="Nagy L.G."/>
            <person name="Floudas D."/>
            <person name="Copeland A."/>
            <person name="Barry K.W."/>
            <person name="Cichocki N."/>
            <person name="Veneault-Fourrey C."/>
            <person name="LaButti K."/>
            <person name="Lindquist E.A."/>
            <person name="Lipzen A."/>
            <person name="Lundell T."/>
            <person name="Morin E."/>
            <person name="Murat C."/>
            <person name="Riley R."/>
            <person name="Ohm R."/>
            <person name="Sun H."/>
            <person name="Tunlid A."/>
            <person name="Henrissat B."/>
            <person name="Grigoriev I.V."/>
            <person name="Hibbett D.S."/>
            <person name="Martin F."/>
        </authorList>
    </citation>
    <scope>NUCLEOTIDE SEQUENCE [LARGE SCALE GENOMIC DNA]</scope>
    <source>
        <strain evidence="2">ATCC 200175</strain>
    </source>
</reference>
<keyword evidence="2" id="KW-1185">Reference proteome</keyword>
<name>A0A0C9T9V3_PAXIN</name>
<dbReference type="AlphaFoldDB" id="A0A0C9T9V3"/>
<protein>
    <submittedName>
        <fullName evidence="1">Uncharacterized protein</fullName>
    </submittedName>
</protein>
<evidence type="ECO:0000313" key="2">
    <source>
        <dbReference type="Proteomes" id="UP000053647"/>
    </source>
</evidence>
<dbReference type="Proteomes" id="UP000053647">
    <property type="component" value="Unassembled WGS sequence"/>
</dbReference>